<dbReference type="EMBL" id="SZNQ01000003">
    <property type="protein sequence ID" value="TKS96429.1"/>
    <property type="molecule type" value="Genomic_DNA"/>
</dbReference>
<dbReference type="Pfam" id="PF08713">
    <property type="entry name" value="DNA_alkylation"/>
    <property type="match status" value="1"/>
</dbReference>
<protein>
    <submittedName>
        <fullName evidence="1">DNA alkylation repair protein</fullName>
    </submittedName>
</protein>
<evidence type="ECO:0000313" key="1">
    <source>
        <dbReference type="EMBL" id="TKS96429.1"/>
    </source>
</evidence>
<keyword evidence="2" id="KW-1185">Reference proteome</keyword>
<dbReference type="Proteomes" id="UP000305929">
    <property type="component" value="Unassembled WGS sequence"/>
</dbReference>
<proteinExistence type="predicted"/>
<dbReference type="SUPFAM" id="SSF48371">
    <property type="entry name" value="ARM repeat"/>
    <property type="match status" value="1"/>
</dbReference>
<dbReference type="RefSeq" id="WP_137311523.1">
    <property type="nucleotide sequence ID" value="NZ_SZNQ01000003.1"/>
</dbReference>
<name>A0A4U5W5C1_STRLS</name>
<organism evidence="1 2">
    <name type="scientific">Streptomyces lasalocidi</name>
    <name type="common">Streptomyces lasaliensis</name>
    <dbReference type="NCBI Taxonomy" id="324833"/>
    <lineage>
        <taxon>Bacteria</taxon>
        <taxon>Bacillati</taxon>
        <taxon>Actinomycetota</taxon>
        <taxon>Actinomycetes</taxon>
        <taxon>Kitasatosporales</taxon>
        <taxon>Streptomycetaceae</taxon>
        <taxon>Streptomyces</taxon>
    </lineage>
</organism>
<dbReference type="PANTHER" id="PTHR41291:SF1">
    <property type="entry name" value="DNA ALKYLATION REPAIR PROTEIN"/>
    <property type="match status" value="1"/>
</dbReference>
<sequence length="226" mass="24755">MTGLSLSEVLGELRELEDPRIRAGNEKRGDGHAVNLSSLRAFAKQLGTQHELALDLWATGDSAAKLLSTLTCCPRALTFGDLDAMLRSAQAPKVRDWLVNYVVKKNPHCEALRAAWLLDPDPVVASAGWMLTTTRVVKNPEGVDLDGLLDVIEAEMKSAPEPLQWAMNECLGNIGIKHPAHRSRAIGIGERLGVLKDYPTPPKCTSPFVPVWIAEVVGRKERRQGH</sequence>
<dbReference type="InterPro" id="IPR014825">
    <property type="entry name" value="DNA_alkylation"/>
</dbReference>
<comment type="caution">
    <text evidence="1">The sequence shown here is derived from an EMBL/GenBank/DDBJ whole genome shotgun (WGS) entry which is preliminary data.</text>
</comment>
<reference evidence="1 2" key="1">
    <citation type="submission" date="2019-04" db="EMBL/GenBank/DDBJ databases">
        <title>Streptomyces lasaliensis sp. nov., an Actinomycete isolated from soil which produces the polyether antibiotic lasalocid.</title>
        <authorList>
            <person name="Erwin G."/>
            <person name="Haber C."/>
        </authorList>
    </citation>
    <scope>NUCLEOTIDE SEQUENCE [LARGE SCALE GENOMIC DNA]</scope>
    <source>
        <strain evidence="1 2">X-537</strain>
    </source>
</reference>
<evidence type="ECO:0000313" key="2">
    <source>
        <dbReference type="Proteomes" id="UP000305929"/>
    </source>
</evidence>
<dbReference type="InterPro" id="IPR016024">
    <property type="entry name" value="ARM-type_fold"/>
</dbReference>
<gene>
    <name evidence="1" type="ORF">E4U91_35985</name>
</gene>
<accession>A0A4U5W5C1</accession>
<dbReference type="PANTHER" id="PTHR41291">
    <property type="entry name" value="DNA ALKYLATION REPAIR PROTEIN"/>
    <property type="match status" value="1"/>
</dbReference>
<dbReference type="AlphaFoldDB" id="A0A4U5W5C1"/>
<dbReference type="OrthoDB" id="3818495at2"/>